<evidence type="ECO:0000256" key="1">
    <source>
        <dbReference type="ARBA" id="ARBA00010613"/>
    </source>
</evidence>
<dbReference type="AlphaFoldDB" id="A0A1X9NG44"/>
<comment type="similarity">
    <text evidence="1">Belongs to the carbon-nitrogen hydrolase superfamily. NIT1/NIT2 family.</text>
</comment>
<dbReference type="PROSITE" id="PS01227">
    <property type="entry name" value="UPF0012"/>
    <property type="match status" value="1"/>
</dbReference>
<gene>
    <name evidence="4" type="ORF">BST96_01935</name>
</gene>
<keyword evidence="2 4" id="KW-0378">Hydrolase</keyword>
<dbReference type="RefSeq" id="WP_085757068.1">
    <property type="nucleotide sequence ID" value="NZ_CP019343.1"/>
</dbReference>
<dbReference type="PANTHER" id="PTHR23088">
    <property type="entry name" value="NITRILASE-RELATED"/>
    <property type="match status" value="1"/>
</dbReference>
<evidence type="ECO:0000259" key="3">
    <source>
        <dbReference type="PROSITE" id="PS50263"/>
    </source>
</evidence>
<dbReference type="CDD" id="cd07572">
    <property type="entry name" value="nit"/>
    <property type="match status" value="1"/>
</dbReference>
<reference evidence="4 5" key="1">
    <citation type="submission" date="2016-11" db="EMBL/GenBank/DDBJ databases">
        <title>Trade-off between light-utilization and light-protection in marine flavobacteria.</title>
        <authorList>
            <person name="Kumagai Y."/>
        </authorList>
    </citation>
    <scope>NUCLEOTIDE SEQUENCE [LARGE SCALE GENOMIC DNA]</scope>
    <source>
        <strain evidence="4 5">NBRC 107125</strain>
    </source>
</reference>
<protein>
    <submittedName>
        <fullName evidence="4">Carbon-nitrogen hydrolase</fullName>
    </submittedName>
</protein>
<dbReference type="PROSITE" id="PS50263">
    <property type="entry name" value="CN_HYDROLASE"/>
    <property type="match status" value="1"/>
</dbReference>
<keyword evidence="5" id="KW-1185">Reference proteome</keyword>
<dbReference type="SUPFAM" id="SSF56317">
    <property type="entry name" value="Carbon-nitrogen hydrolase"/>
    <property type="match status" value="1"/>
</dbReference>
<dbReference type="OrthoDB" id="9811121at2"/>
<dbReference type="GO" id="GO:0016811">
    <property type="term" value="F:hydrolase activity, acting on carbon-nitrogen (but not peptide) bonds, in linear amides"/>
    <property type="evidence" value="ECO:0007669"/>
    <property type="project" value="InterPro"/>
</dbReference>
<dbReference type="PANTHER" id="PTHR23088:SF27">
    <property type="entry name" value="DEAMINATED GLUTATHIONE AMIDASE"/>
    <property type="match status" value="1"/>
</dbReference>
<feature type="domain" description="CN hydrolase" evidence="3">
    <location>
        <begin position="4"/>
        <end position="253"/>
    </location>
</feature>
<sequence>MSQYRVSAIQMVSTNNLNENLAEAERLVEAAAAEGAQLIVLPETFAMFSARQQKALGQREASADAVIRPFISALAKRLGIWIVAGTVPVAVADSEQVLSSCFVVDDQGIEQACYNKIHLFDVDVADSQGSYRESDTFLAGNEAVVIDTPFGRLGLAVCYDIRFPELFRLMFAQGVDIIAVPAAFTLLTGKAHWLPLLQARAIENQCYIVGANQGGEHTPSRSTSGDSVVIDGWGNIVAKADSGPAYIVAEVDTTVLEKQRRAMPIKQHQRFGITAE</sequence>
<dbReference type="InterPro" id="IPR001110">
    <property type="entry name" value="UPF0012_CS"/>
</dbReference>
<dbReference type="InterPro" id="IPR045254">
    <property type="entry name" value="Nit1/2_C-N_Hydrolase"/>
</dbReference>
<accession>A0A1X9NG44</accession>
<proteinExistence type="inferred from homology"/>
<dbReference type="Pfam" id="PF00795">
    <property type="entry name" value="CN_hydrolase"/>
    <property type="match status" value="1"/>
</dbReference>
<dbReference type="InterPro" id="IPR003010">
    <property type="entry name" value="C-N_Hydrolase"/>
</dbReference>
<dbReference type="STRING" id="716816.BST96_01935"/>
<evidence type="ECO:0000256" key="2">
    <source>
        <dbReference type="ARBA" id="ARBA00022801"/>
    </source>
</evidence>
<dbReference type="KEGG" id="osg:BST96_01935"/>
<dbReference type="InterPro" id="IPR036526">
    <property type="entry name" value="C-N_Hydrolase_sf"/>
</dbReference>
<name>A0A1X9NG44_9GAMM</name>
<organism evidence="4 5">
    <name type="scientific">Oceanicoccus sagamiensis</name>
    <dbReference type="NCBI Taxonomy" id="716816"/>
    <lineage>
        <taxon>Bacteria</taxon>
        <taxon>Pseudomonadati</taxon>
        <taxon>Pseudomonadota</taxon>
        <taxon>Gammaproteobacteria</taxon>
        <taxon>Cellvibrionales</taxon>
        <taxon>Spongiibacteraceae</taxon>
        <taxon>Oceanicoccus</taxon>
    </lineage>
</organism>
<evidence type="ECO:0000313" key="5">
    <source>
        <dbReference type="Proteomes" id="UP000193450"/>
    </source>
</evidence>
<evidence type="ECO:0000313" key="4">
    <source>
        <dbReference type="EMBL" id="ARN72973.1"/>
    </source>
</evidence>
<dbReference type="Gene3D" id="3.60.110.10">
    <property type="entry name" value="Carbon-nitrogen hydrolase"/>
    <property type="match status" value="1"/>
</dbReference>
<dbReference type="EMBL" id="CP019343">
    <property type="protein sequence ID" value="ARN72973.1"/>
    <property type="molecule type" value="Genomic_DNA"/>
</dbReference>
<dbReference type="Proteomes" id="UP000193450">
    <property type="component" value="Chromosome"/>
</dbReference>